<keyword evidence="1" id="KW-0642">Proline metabolism</keyword>
<keyword evidence="1" id="KW-0560">Oxidoreductase</keyword>
<comment type="catalytic activity">
    <reaction evidence="1">
        <text>L-proline + a quinone = (S)-1-pyrroline-5-carboxylate + a quinol + H(+)</text>
        <dbReference type="Rhea" id="RHEA:23784"/>
        <dbReference type="ChEBI" id="CHEBI:15378"/>
        <dbReference type="ChEBI" id="CHEBI:17388"/>
        <dbReference type="ChEBI" id="CHEBI:24646"/>
        <dbReference type="ChEBI" id="CHEBI:60039"/>
        <dbReference type="ChEBI" id="CHEBI:132124"/>
        <dbReference type="EC" id="1.5.5.2"/>
    </reaction>
</comment>
<dbReference type="EMBL" id="UFQS01000803">
    <property type="protein sequence ID" value="SSX06997.1"/>
    <property type="molecule type" value="Genomic_DNA"/>
</dbReference>
<evidence type="ECO:0000313" key="3">
    <source>
        <dbReference type="EMBL" id="SSX27341.1"/>
    </source>
</evidence>
<dbReference type="GO" id="GO:0071949">
    <property type="term" value="F:FAD binding"/>
    <property type="evidence" value="ECO:0007669"/>
    <property type="project" value="TreeGrafter"/>
</dbReference>
<accession>A0A336KRJ7</accession>
<name>A0A336KRJ7_CULSO</name>
<evidence type="ECO:0000256" key="1">
    <source>
        <dbReference type="RuleBase" id="RU364054"/>
    </source>
</evidence>
<dbReference type="VEuPathDB" id="VectorBase:CSON014450"/>
<dbReference type="GO" id="GO:0004657">
    <property type="term" value="F:proline dehydrogenase activity"/>
    <property type="evidence" value="ECO:0007669"/>
    <property type="project" value="UniProtKB-EC"/>
</dbReference>
<comment type="function">
    <text evidence="1">Converts proline to delta-1-pyrroline-5-carboxylate.</text>
</comment>
<dbReference type="GO" id="GO:0005739">
    <property type="term" value="C:mitochondrion"/>
    <property type="evidence" value="ECO:0007669"/>
    <property type="project" value="TreeGrafter"/>
</dbReference>
<dbReference type="PANTHER" id="PTHR13914:SF0">
    <property type="entry name" value="PROLINE DEHYDROGENASE 1, MITOCHONDRIAL"/>
    <property type="match status" value="1"/>
</dbReference>
<dbReference type="EMBL" id="UFQT01000803">
    <property type="protein sequence ID" value="SSX27341.1"/>
    <property type="molecule type" value="Genomic_DNA"/>
</dbReference>
<reference evidence="2" key="1">
    <citation type="submission" date="2018-04" db="EMBL/GenBank/DDBJ databases">
        <authorList>
            <person name="Go L.Y."/>
            <person name="Mitchell J.A."/>
        </authorList>
    </citation>
    <scope>NUCLEOTIDE SEQUENCE</scope>
    <source>
        <tissue evidence="2">Whole organism</tissue>
    </source>
</reference>
<organism evidence="2">
    <name type="scientific">Culicoides sonorensis</name>
    <name type="common">Biting midge</name>
    <dbReference type="NCBI Taxonomy" id="179676"/>
    <lineage>
        <taxon>Eukaryota</taxon>
        <taxon>Metazoa</taxon>
        <taxon>Ecdysozoa</taxon>
        <taxon>Arthropoda</taxon>
        <taxon>Hexapoda</taxon>
        <taxon>Insecta</taxon>
        <taxon>Pterygota</taxon>
        <taxon>Neoptera</taxon>
        <taxon>Endopterygota</taxon>
        <taxon>Diptera</taxon>
        <taxon>Nematocera</taxon>
        <taxon>Chironomoidea</taxon>
        <taxon>Ceratopogonidae</taxon>
        <taxon>Ceratopogoninae</taxon>
        <taxon>Culicoides</taxon>
        <taxon>Monoculicoides</taxon>
    </lineage>
</organism>
<proteinExistence type="inferred from homology"/>
<dbReference type="AlphaFoldDB" id="A0A336KRJ7"/>
<gene>
    <name evidence="2" type="primary">CSON014450</name>
</gene>
<comment type="cofactor">
    <cofactor evidence="1">
        <name>FAD</name>
        <dbReference type="ChEBI" id="CHEBI:57692"/>
    </cofactor>
</comment>
<protein>
    <recommendedName>
        <fullName evidence="1">Proline dehydrogenase</fullName>
        <ecNumber evidence="1">1.5.5.2</ecNumber>
    </recommendedName>
</protein>
<dbReference type="PANTHER" id="PTHR13914">
    <property type="entry name" value="PROLINE OXIDASE"/>
    <property type="match status" value="1"/>
</dbReference>
<dbReference type="EC" id="1.5.5.2" evidence="1"/>
<keyword evidence="1" id="KW-0285">Flavoprotein</keyword>
<dbReference type="InterPro" id="IPR015659">
    <property type="entry name" value="Proline_oxidase"/>
</dbReference>
<reference evidence="3" key="2">
    <citation type="submission" date="2018-07" db="EMBL/GenBank/DDBJ databases">
        <authorList>
            <person name="Quirk P.G."/>
            <person name="Krulwich T.A."/>
        </authorList>
    </citation>
    <scope>NUCLEOTIDE SEQUENCE</scope>
</reference>
<keyword evidence="1" id="KW-0274">FAD</keyword>
<comment type="similarity">
    <text evidence="1">Belongs to the proline oxidase family.</text>
</comment>
<evidence type="ECO:0000313" key="2">
    <source>
        <dbReference type="EMBL" id="SSX06997.1"/>
    </source>
</evidence>
<dbReference type="GO" id="GO:0010133">
    <property type="term" value="P:L-proline catabolic process to L-glutamate"/>
    <property type="evidence" value="ECO:0007669"/>
    <property type="project" value="TreeGrafter"/>
</dbReference>
<sequence>MAMLQFIRKGYYGSRSIFTIPTGIRSATSSNSLLRNQIVPVCFTHNNVLSSKPIRRDKLDLTFNDNIAAFKSKTTLELIRGLFVYSMCSFDFIVQNNMKIMKIMKIILGTKLFTLLMKWTFYGHFVAGEDQIKIVPTLERYVLIVI</sequence>